<dbReference type="InterPro" id="IPR007219">
    <property type="entry name" value="XnlR_reg_dom"/>
</dbReference>
<comment type="subcellular location">
    <subcellularLocation>
        <location evidence="1">Nucleus</location>
    </subcellularLocation>
</comment>
<dbReference type="CDD" id="cd12148">
    <property type="entry name" value="fungal_TF_MHR"/>
    <property type="match status" value="1"/>
</dbReference>
<dbReference type="Proteomes" id="UP000829364">
    <property type="component" value="Chromosome 3"/>
</dbReference>
<dbReference type="GO" id="GO:0006351">
    <property type="term" value="P:DNA-templated transcription"/>
    <property type="evidence" value="ECO:0007669"/>
    <property type="project" value="InterPro"/>
</dbReference>
<dbReference type="PROSITE" id="PS50048">
    <property type="entry name" value="ZN2_CY6_FUNGAL_2"/>
    <property type="match status" value="1"/>
</dbReference>
<reference evidence="6" key="1">
    <citation type="submission" date="2021-11" db="EMBL/GenBank/DDBJ databases">
        <title>Purpureocillium_takamizusanense_genome.</title>
        <authorList>
            <person name="Nguyen N.-H."/>
        </authorList>
    </citation>
    <scope>NUCLEOTIDE SEQUENCE</scope>
    <source>
        <strain evidence="6">PT3</strain>
    </source>
</reference>
<keyword evidence="3" id="KW-0539">Nucleus</keyword>
<dbReference type="PANTHER" id="PTHR31001">
    <property type="entry name" value="UNCHARACTERIZED TRANSCRIPTIONAL REGULATORY PROTEIN"/>
    <property type="match status" value="1"/>
</dbReference>
<dbReference type="GO" id="GO:0008270">
    <property type="term" value="F:zinc ion binding"/>
    <property type="evidence" value="ECO:0007669"/>
    <property type="project" value="InterPro"/>
</dbReference>
<dbReference type="Gene3D" id="4.10.240.10">
    <property type="entry name" value="Zn(2)-C6 fungal-type DNA-binding domain"/>
    <property type="match status" value="1"/>
</dbReference>
<dbReference type="EMBL" id="CP086356">
    <property type="protein sequence ID" value="UNI18377.1"/>
    <property type="molecule type" value="Genomic_DNA"/>
</dbReference>
<dbReference type="GeneID" id="72066601"/>
<evidence type="ECO:0000313" key="6">
    <source>
        <dbReference type="EMBL" id="UNI18377.1"/>
    </source>
</evidence>
<dbReference type="InterPro" id="IPR036864">
    <property type="entry name" value="Zn2-C6_fun-type_DNA-bd_sf"/>
</dbReference>
<organism evidence="6 7">
    <name type="scientific">Purpureocillium takamizusanense</name>
    <dbReference type="NCBI Taxonomy" id="2060973"/>
    <lineage>
        <taxon>Eukaryota</taxon>
        <taxon>Fungi</taxon>
        <taxon>Dikarya</taxon>
        <taxon>Ascomycota</taxon>
        <taxon>Pezizomycotina</taxon>
        <taxon>Sordariomycetes</taxon>
        <taxon>Hypocreomycetidae</taxon>
        <taxon>Hypocreales</taxon>
        <taxon>Ophiocordycipitaceae</taxon>
        <taxon>Purpureocillium</taxon>
    </lineage>
</organism>
<keyword evidence="7" id="KW-1185">Reference proteome</keyword>
<evidence type="ECO:0000256" key="4">
    <source>
        <dbReference type="SAM" id="MobiDB-lite"/>
    </source>
</evidence>
<dbReference type="GO" id="GO:0000981">
    <property type="term" value="F:DNA-binding transcription factor activity, RNA polymerase II-specific"/>
    <property type="evidence" value="ECO:0007669"/>
    <property type="project" value="InterPro"/>
</dbReference>
<dbReference type="PANTHER" id="PTHR31001:SF74">
    <property type="entry name" value="ZN(II)2CYS6 TRANSCRIPTION FACTOR (EUROFUNG)"/>
    <property type="match status" value="1"/>
</dbReference>
<dbReference type="SUPFAM" id="SSF57701">
    <property type="entry name" value="Zn2/Cys6 DNA-binding domain"/>
    <property type="match status" value="1"/>
</dbReference>
<dbReference type="PROSITE" id="PS00463">
    <property type="entry name" value="ZN2_CY6_FUNGAL_1"/>
    <property type="match status" value="1"/>
</dbReference>
<dbReference type="OrthoDB" id="4934715at2759"/>
<dbReference type="SMART" id="SM00066">
    <property type="entry name" value="GAL4"/>
    <property type="match status" value="1"/>
</dbReference>
<proteinExistence type="predicted"/>
<evidence type="ECO:0000313" key="7">
    <source>
        <dbReference type="Proteomes" id="UP000829364"/>
    </source>
</evidence>
<dbReference type="SMART" id="SM00906">
    <property type="entry name" value="Fungal_trans"/>
    <property type="match status" value="1"/>
</dbReference>
<evidence type="ECO:0000256" key="1">
    <source>
        <dbReference type="ARBA" id="ARBA00004123"/>
    </source>
</evidence>
<dbReference type="InterPro" id="IPR050613">
    <property type="entry name" value="Sec_Metabolite_Reg"/>
</dbReference>
<name>A0A9Q8VB23_9HYPO</name>
<feature type="domain" description="Zn(2)-C6 fungal-type" evidence="5">
    <location>
        <begin position="49"/>
        <end position="78"/>
    </location>
</feature>
<dbReference type="KEGG" id="ptkz:JDV02_004649"/>
<protein>
    <recommendedName>
        <fullName evidence="5">Zn(2)-C6 fungal-type domain-containing protein</fullName>
    </recommendedName>
</protein>
<dbReference type="Pfam" id="PF00172">
    <property type="entry name" value="Zn_clus"/>
    <property type="match status" value="1"/>
</dbReference>
<feature type="region of interest" description="Disordered" evidence="4">
    <location>
        <begin position="1"/>
        <end position="48"/>
    </location>
</feature>
<dbReference type="AlphaFoldDB" id="A0A9Q8VB23"/>
<gene>
    <name evidence="6" type="ORF">JDV02_004649</name>
</gene>
<evidence type="ECO:0000256" key="2">
    <source>
        <dbReference type="ARBA" id="ARBA00022723"/>
    </source>
</evidence>
<dbReference type="Pfam" id="PF04082">
    <property type="entry name" value="Fungal_trans"/>
    <property type="match status" value="1"/>
</dbReference>
<dbReference type="GO" id="GO:0003677">
    <property type="term" value="F:DNA binding"/>
    <property type="evidence" value="ECO:0007669"/>
    <property type="project" value="InterPro"/>
</dbReference>
<evidence type="ECO:0000256" key="3">
    <source>
        <dbReference type="ARBA" id="ARBA00023242"/>
    </source>
</evidence>
<feature type="compositionally biased region" description="Polar residues" evidence="4">
    <location>
        <begin position="1"/>
        <end position="17"/>
    </location>
</feature>
<accession>A0A9Q8VB23</accession>
<evidence type="ECO:0000259" key="5">
    <source>
        <dbReference type="PROSITE" id="PS50048"/>
    </source>
</evidence>
<dbReference type="InterPro" id="IPR001138">
    <property type="entry name" value="Zn2Cys6_DnaBD"/>
</dbReference>
<keyword evidence="2" id="KW-0479">Metal-binding</keyword>
<dbReference type="RefSeq" id="XP_047841858.1">
    <property type="nucleotide sequence ID" value="XM_047985880.1"/>
</dbReference>
<dbReference type="GO" id="GO:0005634">
    <property type="term" value="C:nucleus"/>
    <property type="evidence" value="ECO:0007669"/>
    <property type="project" value="UniProtKB-SubCell"/>
</dbReference>
<feature type="compositionally biased region" description="Basic and acidic residues" evidence="4">
    <location>
        <begin position="31"/>
        <end position="46"/>
    </location>
</feature>
<sequence>MSSTSEASRTPISTKPLTGTAHVAGQQAIDASRRTPCKESRRRDKPQLSCHTCRRRKLRCDRRQPCSTCSSRGLLCVYGDSQGGIKPLTSEGGTALSVQDRLVHLERLVMSLMPPADNPKQLADDLSPKDSARPMVESMDVPSECGSMHVSDSDFRYVGGDHWAAILDSITDLKDHLNPDAQLQLVGTGDSGHSEPSDCESTDLRPGSRSSHALLLYGPSRPTSRANILAALPPKVAVDRYVARYFNSLEIASCIVHGPTFLKEYEAFWTNPSRVPVVWIGLLFSIIGLAVVTSDTGDRVSNCDLEQQSLQIDLYREKIVQCLIAGEYTNAGVYVLETMLHYLHVEFAIRADADKDAWFLLAIAVNVAMRAGYHRDPGHFPDITPLQCEMRRRTWATVLQADILISTQMGMPRMVSDPKWDAAEPRNYNDADLSQGAVELPPPRPETEFTTTLGIIARRRMLMAVGIISDLTCATTSCSYADVMRVDGLLLEAAASIPPPLKHKPLAASVTDPPQVIMGRLFISHVFYKGQIMLHRRFLYRQSPSTERDHFAYSRKVCLDASLDTLQIQRILDEETCTAGQLHTMRWRLSSIMNHQFLTATMILCSLLHRGQTLERADEIVTALQRTRTIWMRGSNRSREARRAAETLNFVLARAAGSGQGPDVAMEDEISGSADAKNNATVSTFLSDMGCFDGNWFDRQNLMLQEDLGLVQPDAFIMPTLLGAMAVPDQQNKPFPFPTSSLDSALGSSGDMTIPRPGSIW</sequence>
<feature type="region of interest" description="Disordered" evidence="4">
    <location>
        <begin position="187"/>
        <end position="207"/>
    </location>
</feature>